<evidence type="ECO:0000256" key="2">
    <source>
        <dbReference type="ARBA" id="ARBA00022741"/>
    </source>
</evidence>
<dbReference type="InterPro" id="IPR006282">
    <property type="entry name" value="Thi_PPkinase"/>
</dbReference>
<dbReference type="GO" id="GO:0016301">
    <property type="term" value="F:kinase activity"/>
    <property type="evidence" value="ECO:0007669"/>
    <property type="project" value="UniProtKB-KW"/>
</dbReference>
<evidence type="ECO:0000256" key="1">
    <source>
        <dbReference type="ARBA" id="ARBA00022679"/>
    </source>
</evidence>
<keyword evidence="1" id="KW-0808">Transferase</keyword>
<dbReference type="InterPro" id="IPR036759">
    <property type="entry name" value="TPK_catalytic_sf"/>
</dbReference>
<protein>
    <recommendedName>
        <fullName evidence="5">Thiamine diphosphokinase</fullName>
        <ecNumber evidence="5">2.7.6.2</ecNumber>
    </recommendedName>
</protein>
<proteinExistence type="predicted"/>
<evidence type="ECO:0000256" key="3">
    <source>
        <dbReference type="ARBA" id="ARBA00022777"/>
    </source>
</evidence>
<accession>E4RUG6</accession>
<dbReference type="InterPro" id="IPR007371">
    <property type="entry name" value="TPK_catalytic"/>
</dbReference>
<dbReference type="GO" id="GO:0009229">
    <property type="term" value="P:thiamine diphosphate biosynthetic process"/>
    <property type="evidence" value="ECO:0007669"/>
    <property type="project" value="InterPro"/>
</dbReference>
<dbReference type="SUPFAM" id="SSF63999">
    <property type="entry name" value="Thiamin pyrophosphokinase, catalytic domain"/>
    <property type="match status" value="1"/>
</dbReference>
<dbReference type="GO" id="GO:0006772">
    <property type="term" value="P:thiamine metabolic process"/>
    <property type="evidence" value="ECO:0007669"/>
    <property type="project" value="UniProtKB-UniRule"/>
</dbReference>
<dbReference type="Gene3D" id="3.40.50.10240">
    <property type="entry name" value="Thiamin pyrophosphokinase, catalytic domain"/>
    <property type="match status" value="1"/>
</dbReference>
<keyword evidence="4" id="KW-0067">ATP-binding</keyword>
<dbReference type="SUPFAM" id="SSF63862">
    <property type="entry name" value="Thiamin pyrophosphokinase, substrate-binding domain"/>
    <property type="match status" value="1"/>
</dbReference>
<dbReference type="InterPro" id="IPR053149">
    <property type="entry name" value="TPK"/>
</dbReference>
<keyword evidence="8" id="KW-1185">Reference proteome</keyword>
<evidence type="ECO:0000256" key="5">
    <source>
        <dbReference type="NCBIfam" id="TIGR01378"/>
    </source>
</evidence>
<gene>
    <name evidence="7" type="ordered locus">Lbys_2161</name>
</gene>
<reference key="1">
    <citation type="submission" date="2010-11" db="EMBL/GenBank/DDBJ databases">
        <title>The complete genome of Leadbetterella byssophila DSM 17132.</title>
        <authorList>
            <consortium name="US DOE Joint Genome Institute (JGI-PGF)"/>
            <person name="Lucas S."/>
            <person name="Copeland A."/>
            <person name="Lapidus A."/>
            <person name="Glavina del Rio T."/>
            <person name="Dalin E."/>
            <person name="Tice H."/>
            <person name="Bruce D."/>
            <person name="Goodwin L."/>
            <person name="Pitluck S."/>
            <person name="Kyrpides N."/>
            <person name="Mavromatis K."/>
            <person name="Ivanova N."/>
            <person name="Teshima H."/>
            <person name="Brettin T."/>
            <person name="Detter J.C."/>
            <person name="Han C."/>
            <person name="Tapia R."/>
            <person name="Land M."/>
            <person name="Hauser L."/>
            <person name="Markowitz V."/>
            <person name="Cheng J.-F."/>
            <person name="Hugenholtz P."/>
            <person name="Woyke T."/>
            <person name="Wu D."/>
            <person name="Tindall B."/>
            <person name="Pomrenke H.G."/>
            <person name="Brambilla E."/>
            <person name="Klenk H.-P."/>
            <person name="Eisen J.A."/>
        </authorList>
    </citation>
    <scope>NUCLEOTIDE SEQUENCE [LARGE SCALE GENOMIC DNA]</scope>
    <source>
        <strain>DSM 17132</strain>
    </source>
</reference>
<evidence type="ECO:0000313" key="8">
    <source>
        <dbReference type="Proteomes" id="UP000007435"/>
    </source>
</evidence>
<evidence type="ECO:0000313" key="7">
    <source>
        <dbReference type="EMBL" id="ADQ17857.1"/>
    </source>
</evidence>
<dbReference type="GO" id="GO:0030975">
    <property type="term" value="F:thiamine binding"/>
    <property type="evidence" value="ECO:0007669"/>
    <property type="project" value="InterPro"/>
</dbReference>
<evidence type="ECO:0000256" key="4">
    <source>
        <dbReference type="ARBA" id="ARBA00022840"/>
    </source>
</evidence>
<keyword evidence="3" id="KW-0418">Kinase</keyword>
<dbReference type="CDD" id="cd07995">
    <property type="entry name" value="TPK"/>
    <property type="match status" value="1"/>
</dbReference>
<dbReference type="InterPro" id="IPR036371">
    <property type="entry name" value="TPK_B1-bd_sf"/>
</dbReference>
<dbReference type="SMART" id="SM00983">
    <property type="entry name" value="TPK_B1_binding"/>
    <property type="match status" value="1"/>
</dbReference>
<dbReference type="PANTHER" id="PTHR41299">
    <property type="entry name" value="THIAMINE PYROPHOSPHOKINASE"/>
    <property type="match status" value="1"/>
</dbReference>
<dbReference type="STRING" id="649349.Lbys_2161"/>
<dbReference type="AlphaFoldDB" id="E4RUG6"/>
<dbReference type="InterPro" id="IPR007373">
    <property type="entry name" value="Thiamin_PyroPKinase_B1-bd"/>
</dbReference>
<dbReference type="NCBIfam" id="TIGR01378">
    <property type="entry name" value="thi_PPkinase"/>
    <property type="match status" value="1"/>
</dbReference>
<keyword evidence="2" id="KW-0547">Nucleotide-binding</keyword>
<dbReference type="RefSeq" id="WP_013408903.1">
    <property type="nucleotide sequence ID" value="NC_014655.1"/>
</dbReference>
<evidence type="ECO:0000259" key="6">
    <source>
        <dbReference type="SMART" id="SM00983"/>
    </source>
</evidence>
<dbReference type="EC" id="2.7.6.2" evidence="5"/>
<dbReference type="eggNOG" id="COG1564">
    <property type="taxonomic scope" value="Bacteria"/>
</dbReference>
<dbReference type="EMBL" id="CP002305">
    <property type="protein sequence ID" value="ADQ17857.1"/>
    <property type="molecule type" value="Genomic_DNA"/>
</dbReference>
<dbReference type="GO" id="GO:0005524">
    <property type="term" value="F:ATP binding"/>
    <property type="evidence" value="ECO:0007669"/>
    <property type="project" value="UniProtKB-KW"/>
</dbReference>
<dbReference type="HOGENOM" id="CLU_044237_4_0_10"/>
<organism evidence="7 8">
    <name type="scientific">Leadbetterella byssophila (strain DSM 17132 / JCM 16389 / KACC 11308 / NBRC 106382 / 4M15)</name>
    <dbReference type="NCBI Taxonomy" id="649349"/>
    <lineage>
        <taxon>Bacteria</taxon>
        <taxon>Pseudomonadati</taxon>
        <taxon>Bacteroidota</taxon>
        <taxon>Cytophagia</taxon>
        <taxon>Cytophagales</taxon>
        <taxon>Leadbetterellaceae</taxon>
        <taxon>Leadbetterella</taxon>
    </lineage>
</organism>
<sequence length="222" mass="25044">MSSHHVVREKQEPALIIANGEACSEDLLGQLLEWSPTVIVLDGALERVLDLGIKVDVILGDFDTRNPEELKIQQYPVKVVHTPDQEYPDLEKAIHYLIQEEYPAANIIWATGKRADHTMTNISILCRYANKISLKIIDDYSCIFPILPRPHVFKKWYKKGTNISLMPLGTTTGITTENLMYNLHEGTLQLGYRNGSSNKVLEDGMVSVDFSEGDLLIMECND</sequence>
<dbReference type="KEGG" id="lby:Lbys_2161"/>
<reference evidence="7 8" key="2">
    <citation type="journal article" date="2011" name="Stand. Genomic Sci.">
        <title>Complete genome sequence of Leadbetterella byssophila type strain (4M15).</title>
        <authorList>
            <person name="Abt B."/>
            <person name="Teshima H."/>
            <person name="Lucas S."/>
            <person name="Lapidus A."/>
            <person name="Del Rio T.G."/>
            <person name="Nolan M."/>
            <person name="Tice H."/>
            <person name="Cheng J.F."/>
            <person name="Pitluck S."/>
            <person name="Liolios K."/>
            <person name="Pagani I."/>
            <person name="Ivanova N."/>
            <person name="Mavromatis K."/>
            <person name="Pati A."/>
            <person name="Tapia R."/>
            <person name="Han C."/>
            <person name="Goodwin L."/>
            <person name="Chen A."/>
            <person name="Palaniappan K."/>
            <person name="Land M."/>
            <person name="Hauser L."/>
            <person name="Chang Y.J."/>
            <person name="Jeffries C.D."/>
            <person name="Rohde M."/>
            <person name="Goker M."/>
            <person name="Tindall B.J."/>
            <person name="Detter J.C."/>
            <person name="Woyke T."/>
            <person name="Bristow J."/>
            <person name="Eisen J.A."/>
            <person name="Markowitz V."/>
            <person name="Hugenholtz P."/>
            <person name="Klenk H.P."/>
            <person name="Kyrpides N.C."/>
        </authorList>
    </citation>
    <scope>NUCLEOTIDE SEQUENCE [LARGE SCALE GENOMIC DNA]</scope>
    <source>
        <strain evidence="8">DSM 17132 / JCM 16389 / KACC 11308 / NBRC 106382 / 4M15</strain>
    </source>
</reference>
<feature type="domain" description="Thiamin pyrophosphokinase thiamin-binding" evidence="6">
    <location>
        <begin position="155"/>
        <end position="216"/>
    </location>
</feature>
<name>E4RUG6_LEAB4</name>
<dbReference type="Proteomes" id="UP000007435">
    <property type="component" value="Chromosome"/>
</dbReference>
<dbReference type="GO" id="GO:0004788">
    <property type="term" value="F:thiamine diphosphokinase activity"/>
    <property type="evidence" value="ECO:0007669"/>
    <property type="project" value="UniProtKB-UniRule"/>
</dbReference>
<dbReference type="OrthoDB" id="1132102at2"/>
<dbReference type="Pfam" id="PF04265">
    <property type="entry name" value="TPK_B1_binding"/>
    <property type="match status" value="1"/>
</dbReference>
<dbReference type="PANTHER" id="PTHR41299:SF1">
    <property type="entry name" value="THIAMINE PYROPHOSPHOKINASE"/>
    <property type="match status" value="1"/>
</dbReference>
<dbReference type="Pfam" id="PF04263">
    <property type="entry name" value="TPK_catalytic"/>
    <property type="match status" value="1"/>
</dbReference>